<dbReference type="Gene3D" id="3.60.15.10">
    <property type="entry name" value="Ribonuclease Z/Hydroxyacylglutathione hydrolase-like"/>
    <property type="match status" value="1"/>
</dbReference>
<comment type="caution">
    <text evidence="2">The sequence shown here is derived from an EMBL/GenBank/DDBJ whole genome shotgun (WGS) entry which is preliminary data.</text>
</comment>
<protein>
    <submittedName>
        <fullName evidence="2">MBL fold metallo-hydrolase</fullName>
    </submittedName>
</protein>
<dbReference type="Proteomes" id="UP001487305">
    <property type="component" value="Unassembled WGS sequence"/>
</dbReference>
<name>A0ABV1JDP9_9ACTN</name>
<keyword evidence="3" id="KW-1185">Reference proteome</keyword>
<organism evidence="2 3">
    <name type="scientific">Raoultibacter massiliensis</name>
    <dbReference type="NCBI Taxonomy" id="1852371"/>
    <lineage>
        <taxon>Bacteria</taxon>
        <taxon>Bacillati</taxon>
        <taxon>Actinomycetota</taxon>
        <taxon>Coriobacteriia</taxon>
        <taxon>Eggerthellales</taxon>
        <taxon>Eggerthellaceae</taxon>
        <taxon>Raoultibacter</taxon>
    </lineage>
</organism>
<dbReference type="EMBL" id="JBBNOP010000004">
    <property type="protein sequence ID" value="MEQ3362496.1"/>
    <property type="molecule type" value="Genomic_DNA"/>
</dbReference>
<feature type="domain" description="Metallo-beta-lactamase" evidence="1">
    <location>
        <begin position="39"/>
        <end position="240"/>
    </location>
</feature>
<sequence>MGNASRIGGVCFEECSEIESAKGDCAARLSIHVLASGSGGNASVIVDGATGKAIVIDCGICKRDFFSRCEEAGVSLANIEGILITHEHTDHTKGLGVALRGMAKLGLEPAVFVSEGVHAKSSEIRALDAMADIRPYTDADALSLGGMLVHPFATSHDSVESYGFRIEGPAGDALGFMTDTGIVTDAAFAHLKRCRILAIESNHDEKLLAEGPYPYVVKRRIASDAGHLSNVQSADVLEGLLCDELEHVIAMHVSENNNTYRLPEDALSEVVARNAHAARVQVAYQHMRVSAE</sequence>
<accession>A0ABV1JDP9</accession>
<evidence type="ECO:0000313" key="3">
    <source>
        <dbReference type="Proteomes" id="UP001487305"/>
    </source>
</evidence>
<dbReference type="SMART" id="SM00849">
    <property type="entry name" value="Lactamase_B"/>
    <property type="match status" value="1"/>
</dbReference>
<evidence type="ECO:0000313" key="2">
    <source>
        <dbReference type="EMBL" id="MEQ3362496.1"/>
    </source>
</evidence>
<dbReference type="InterPro" id="IPR001279">
    <property type="entry name" value="Metallo-B-lactamas"/>
</dbReference>
<gene>
    <name evidence="2" type="ORF">AAA083_05865</name>
</gene>
<evidence type="ECO:0000259" key="1">
    <source>
        <dbReference type="SMART" id="SM00849"/>
    </source>
</evidence>
<proteinExistence type="predicted"/>
<dbReference type="PANTHER" id="PTHR47619:SF1">
    <property type="entry name" value="EXODEOXYRIBONUCLEASE WALJ"/>
    <property type="match status" value="1"/>
</dbReference>
<dbReference type="Pfam" id="PF12706">
    <property type="entry name" value="Lactamase_B_2"/>
    <property type="match status" value="1"/>
</dbReference>
<dbReference type="InterPro" id="IPR036866">
    <property type="entry name" value="RibonucZ/Hydroxyglut_hydro"/>
</dbReference>
<dbReference type="PANTHER" id="PTHR47619">
    <property type="entry name" value="METALLO-HYDROLASE YYCJ-RELATED"/>
    <property type="match status" value="1"/>
</dbReference>
<dbReference type="InterPro" id="IPR052533">
    <property type="entry name" value="WalJ/YycJ-like"/>
</dbReference>
<dbReference type="RefSeq" id="WP_102374497.1">
    <property type="nucleotide sequence ID" value="NZ_DBFADM010000044.1"/>
</dbReference>
<reference evidence="2 3" key="1">
    <citation type="submission" date="2024-04" db="EMBL/GenBank/DDBJ databases">
        <title>Human intestinal bacterial collection.</title>
        <authorList>
            <person name="Pauvert C."/>
            <person name="Hitch T.C.A."/>
            <person name="Clavel T."/>
        </authorList>
    </citation>
    <scope>NUCLEOTIDE SEQUENCE [LARGE SCALE GENOMIC DNA]</scope>
    <source>
        <strain evidence="2 3">CLA-KB-H42</strain>
    </source>
</reference>
<dbReference type="SUPFAM" id="SSF56281">
    <property type="entry name" value="Metallo-hydrolase/oxidoreductase"/>
    <property type="match status" value="1"/>
</dbReference>